<protein>
    <submittedName>
        <fullName evidence="4">Uncharacterized protein LOC116288366</fullName>
    </submittedName>
</protein>
<keyword evidence="3" id="KW-1185">Reference proteome</keyword>
<gene>
    <name evidence="4" type="primary">LOC116288366</name>
</gene>
<keyword evidence="1" id="KW-1133">Transmembrane helix</keyword>
<name>A0A6P8H6M1_ACTTE</name>
<proteinExistence type="predicted"/>
<dbReference type="Gene3D" id="2.60.40.150">
    <property type="entry name" value="C2 domain"/>
    <property type="match status" value="1"/>
</dbReference>
<keyword evidence="1" id="KW-0812">Transmembrane</keyword>
<feature type="domain" description="C2" evidence="2">
    <location>
        <begin position="162"/>
        <end position="285"/>
    </location>
</feature>
<keyword evidence="1" id="KW-0472">Membrane</keyword>
<dbReference type="OrthoDB" id="5968147at2759"/>
<evidence type="ECO:0000313" key="3">
    <source>
        <dbReference type="Proteomes" id="UP000515163"/>
    </source>
</evidence>
<reference evidence="4" key="1">
    <citation type="submission" date="2025-08" db="UniProtKB">
        <authorList>
            <consortium name="RefSeq"/>
        </authorList>
    </citation>
    <scope>IDENTIFICATION</scope>
    <source>
        <tissue evidence="4">Tentacle</tissue>
    </source>
</reference>
<feature type="transmembrane region" description="Helical" evidence="1">
    <location>
        <begin position="77"/>
        <end position="97"/>
    </location>
</feature>
<evidence type="ECO:0000313" key="4">
    <source>
        <dbReference type="RefSeq" id="XP_031550998.1"/>
    </source>
</evidence>
<dbReference type="Proteomes" id="UP000515163">
    <property type="component" value="Unplaced"/>
</dbReference>
<dbReference type="PANTHER" id="PTHR46129">
    <property type="entry name" value="SYNAPTOTAGMIN 14, ISOFORM D"/>
    <property type="match status" value="1"/>
</dbReference>
<feature type="transmembrane region" description="Helical" evidence="1">
    <location>
        <begin position="12"/>
        <end position="30"/>
    </location>
</feature>
<dbReference type="PROSITE" id="PS50004">
    <property type="entry name" value="C2"/>
    <property type="match status" value="1"/>
</dbReference>
<evidence type="ECO:0000259" key="2">
    <source>
        <dbReference type="PROSITE" id="PS50004"/>
    </source>
</evidence>
<dbReference type="PANTHER" id="PTHR46129:SF2">
    <property type="entry name" value="SYNAPTOTAGMIN 14, ISOFORM D"/>
    <property type="match status" value="1"/>
</dbReference>
<sequence length="301" mass="34350">MRFHRIVVRNLDLLYRIPGFLFLAVISDYLTKVAGKILSSELKRESFSKNSENEDRNNTIVIGGDTESNFHVPHASIILLSLLALCLIVLFIMYIMLRRCESRLMDQLSGKGRSFSYTQIDSPESGLDSGKLSEKDYALYPLSTTIEKPLKEDVNRNPPPLRAAVIQVTVSFLSTTGRLVIEIERLKSVTKTLLRSGFATSVEIHARLLPLSDKFRYKTSSKPIPKAEFHERFAFDGFTKDDLRKCWLRFRLYSQRRMGKSKLLGQVNVGITDFEVDGVWSTLNLDILPSEEVHKLLTMDK</sequence>
<dbReference type="RefSeq" id="XP_031550998.1">
    <property type="nucleotide sequence ID" value="XM_031695138.1"/>
</dbReference>
<dbReference type="AlphaFoldDB" id="A0A6P8H6M1"/>
<dbReference type="InterPro" id="IPR043541">
    <property type="entry name" value="SYT14/14L/16"/>
</dbReference>
<dbReference type="SUPFAM" id="SSF49562">
    <property type="entry name" value="C2 domain (Calcium/lipid-binding domain, CaLB)"/>
    <property type="match status" value="1"/>
</dbReference>
<dbReference type="GeneID" id="116288366"/>
<dbReference type="InParanoid" id="A0A6P8H6M1"/>
<evidence type="ECO:0000256" key="1">
    <source>
        <dbReference type="SAM" id="Phobius"/>
    </source>
</evidence>
<dbReference type="GO" id="GO:0005543">
    <property type="term" value="F:phospholipid binding"/>
    <property type="evidence" value="ECO:0007669"/>
    <property type="project" value="TreeGrafter"/>
</dbReference>
<organism evidence="3 4">
    <name type="scientific">Actinia tenebrosa</name>
    <name type="common">Australian red waratah sea anemone</name>
    <dbReference type="NCBI Taxonomy" id="6105"/>
    <lineage>
        <taxon>Eukaryota</taxon>
        <taxon>Metazoa</taxon>
        <taxon>Cnidaria</taxon>
        <taxon>Anthozoa</taxon>
        <taxon>Hexacorallia</taxon>
        <taxon>Actiniaria</taxon>
        <taxon>Actiniidae</taxon>
        <taxon>Actinia</taxon>
    </lineage>
</organism>
<accession>A0A6P8H6M1</accession>
<dbReference type="InterPro" id="IPR000008">
    <property type="entry name" value="C2_dom"/>
</dbReference>
<dbReference type="InterPro" id="IPR035892">
    <property type="entry name" value="C2_domain_sf"/>
</dbReference>
<dbReference type="KEGG" id="aten:116288366"/>